<keyword evidence="1" id="KW-0547">Nucleotide-binding</keyword>
<proteinExistence type="predicted"/>
<dbReference type="SMART" id="SM00487">
    <property type="entry name" value="DEXDc"/>
    <property type="match status" value="1"/>
</dbReference>
<feature type="region of interest" description="Disordered" evidence="5">
    <location>
        <begin position="1"/>
        <end position="69"/>
    </location>
</feature>
<organism evidence="7 8">
    <name type="scientific">Aureococcus anophagefferens</name>
    <name type="common">Harmful bloom alga</name>
    <dbReference type="NCBI Taxonomy" id="44056"/>
    <lineage>
        <taxon>Eukaryota</taxon>
        <taxon>Sar</taxon>
        <taxon>Stramenopiles</taxon>
        <taxon>Ochrophyta</taxon>
        <taxon>Pelagophyceae</taxon>
        <taxon>Pelagomonadales</taxon>
        <taxon>Pelagomonadaceae</taxon>
        <taxon>Aureococcus</taxon>
    </lineage>
</organism>
<gene>
    <name evidence="7" type="ORF">SO694_00016419</name>
</gene>
<keyword evidence="8" id="KW-1185">Reference proteome</keyword>
<dbReference type="InterPro" id="IPR001650">
    <property type="entry name" value="Helicase_C-like"/>
</dbReference>
<evidence type="ECO:0000313" key="7">
    <source>
        <dbReference type="EMBL" id="KAK7242739.1"/>
    </source>
</evidence>
<feature type="domain" description="Helicase C-terminal" evidence="6">
    <location>
        <begin position="723"/>
        <end position="887"/>
    </location>
</feature>
<dbReference type="PANTHER" id="PTHR45626">
    <property type="entry name" value="TRANSCRIPTION TERMINATION FACTOR 2-RELATED"/>
    <property type="match status" value="1"/>
</dbReference>
<feature type="region of interest" description="Disordered" evidence="5">
    <location>
        <begin position="998"/>
        <end position="1019"/>
    </location>
</feature>
<dbReference type="InterPro" id="IPR050628">
    <property type="entry name" value="SNF2_RAD54_helicase_TF"/>
</dbReference>
<dbReference type="Pfam" id="PF00176">
    <property type="entry name" value="SNF2-rel_dom"/>
    <property type="match status" value="1"/>
</dbReference>
<sequence length="1049" mass="114533">MGPSRSLGKLCESSSEDEGEDIEMFSPPSKKSFFDSSSDDDSECDEPPKKKTKPFSPAQPRVDADGADAPADAFACADPEALTAAESDAFLARALARRGFGFLPLPHQLAAIRFAAGVPAGWPRAIVGGDCNETMASAALTEDRHAVLGDEMGLGKTVEAPGVRPAAAPSRGVAGRAAAARRGAASVAAPLAAVIVAPNDGVLQQWQQHLAKLEAAVHLYGGADRDAALERTLARHADHADRGERALYVLLTRYTLMNAVRKGCDFSSPRNCALFPRATPLLLRKLHVLYLAKQKPEDFKKQLEDGTLGRQDPDIVWYHELQRKGTDDESAIIRDLVAEHLLPVEKPTFDIVCVDEAHMIRNDAAYWGLGAALLGHHARRFVAVTGTPFNNSYANVAALVGFGDATHEAASVDWWKDAIVDRKTTRKKSTREIIEWTRRWRVHDDGSPRHFLARRKEIVLKGLPTKTQGTLDVPVVKALDATLSDVDAAIAALDATQSGEFKVYAFFETQAVAYYREFCGVMLALSMGDRTPGLKAKANRLMKLMCCYFQMARSSLLHPVAPHGGRSITQTFVPKRKAYIHNKCVCCEENALEASTSIMSNLLNGVDVRRSRSPKTDGGDDDDDEVDPLPDAPPTDDGDDGVEAEDPKELVTLPKGFCDMRHKVHRRCFRELEAADVLDTPGACPRCVDLKARLKMGAHAPGEAPKLYCAKVAPHYGFATSSKLEAALDWIKGKCLRPAEADREKVIVYSFFKSSLDLIEAVLIHEQEFFAGCDAVRYDGDVSAEQRFAELERFKTAPSVNVLLATVATAGVGLNIVEANNVLFLDRWWNPTVHDQAMDRTHRLGQTRPVDVRFLDGVDTVDEVMRAINKFKSDNAQVILASEPELPRLATKSVTWKDTSKLIGDEFARIFESRARKLGIEKLMQADVFDNVPDPPAPGDPKGPRDRRQVDVPRSMQADPIRVVPKKMETDDEDYELVVVVPSDEAAAARALAGSPSAPSVIDLISDDDDDDAAPPAAPTRGWRCPACTVVNENPAFLCCATCGTERPP</sequence>
<dbReference type="InterPro" id="IPR038718">
    <property type="entry name" value="SNF2-like_sf"/>
</dbReference>
<dbReference type="EMBL" id="JBBJCI010000141">
    <property type="protein sequence ID" value="KAK7242739.1"/>
    <property type="molecule type" value="Genomic_DNA"/>
</dbReference>
<dbReference type="PROSITE" id="PS51194">
    <property type="entry name" value="HELICASE_CTER"/>
    <property type="match status" value="1"/>
</dbReference>
<dbReference type="Pfam" id="PF00271">
    <property type="entry name" value="Helicase_C"/>
    <property type="match status" value="1"/>
</dbReference>
<dbReference type="PANTHER" id="PTHR45626:SF17">
    <property type="entry name" value="HELICASE-LIKE TRANSCRIPTION FACTOR"/>
    <property type="match status" value="1"/>
</dbReference>
<feature type="region of interest" description="Disordered" evidence="5">
    <location>
        <begin position="609"/>
        <end position="646"/>
    </location>
</feature>
<evidence type="ECO:0000313" key="8">
    <source>
        <dbReference type="Proteomes" id="UP001363151"/>
    </source>
</evidence>
<dbReference type="InterPro" id="IPR000330">
    <property type="entry name" value="SNF2_N"/>
</dbReference>
<feature type="compositionally biased region" description="Acidic residues" evidence="5">
    <location>
        <begin position="14"/>
        <end position="23"/>
    </location>
</feature>
<accession>A0ABR1G2I6</accession>
<name>A0ABR1G2I6_AURAN</name>
<keyword evidence="3" id="KW-0347">Helicase</keyword>
<protein>
    <recommendedName>
        <fullName evidence="6">Helicase C-terminal domain-containing protein</fullName>
    </recommendedName>
</protein>
<comment type="caution">
    <text evidence="7">The sequence shown here is derived from an EMBL/GenBank/DDBJ whole genome shotgun (WGS) entry which is preliminary data.</text>
</comment>
<evidence type="ECO:0000256" key="4">
    <source>
        <dbReference type="ARBA" id="ARBA00022840"/>
    </source>
</evidence>
<feature type="compositionally biased region" description="Basic and acidic residues" evidence="5">
    <location>
        <begin position="609"/>
        <end position="618"/>
    </location>
</feature>
<evidence type="ECO:0000256" key="1">
    <source>
        <dbReference type="ARBA" id="ARBA00022741"/>
    </source>
</evidence>
<feature type="region of interest" description="Disordered" evidence="5">
    <location>
        <begin position="929"/>
        <end position="956"/>
    </location>
</feature>
<evidence type="ECO:0000256" key="2">
    <source>
        <dbReference type="ARBA" id="ARBA00022801"/>
    </source>
</evidence>
<feature type="compositionally biased region" description="Low complexity" evidence="5">
    <location>
        <begin position="25"/>
        <end position="36"/>
    </location>
</feature>
<reference evidence="7 8" key="1">
    <citation type="submission" date="2024-03" db="EMBL/GenBank/DDBJ databases">
        <title>Aureococcus anophagefferens CCMP1851 and Kratosvirus quantuckense: Draft genome of a second virus-susceptible host strain in the model system.</title>
        <authorList>
            <person name="Chase E."/>
            <person name="Truchon A.R."/>
            <person name="Schepens W."/>
            <person name="Wilhelm S.W."/>
        </authorList>
    </citation>
    <scope>NUCLEOTIDE SEQUENCE [LARGE SCALE GENOMIC DNA]</scope>
    <source>
        <strain evidence="7 8">CCMP1851</strain>
    </source>
</reference>
<dbReference type="InterPro" id="IPR049730">
    <property type="entry name" value="SNF2/RAD54-like_C"/>
</dbReference>
<dbReference type="SMART" id="SM00490">
    <property type="entry name" value="HELICc"/>
    <property type="match status" value="1"/>
</dbReference>
<feature type="compositionally biased region" description="Basic and acidic residues" evidence="5">
    <location>
        <begin position="942"/>
        <end position="951"/>
    </location>
</feature>
<keyword evidence="4" id="KW-0067">ATP-binding</keyword>
<keyword evidence="2" id="KW-0378">Hydrolase</keyword>
<feature type="compositionally biased region" description="Acidic residues" evidence="5">
    <location>
        <begin position="619"/>
        <end position="646"/>
    </location>
</feature>
<dbReference type="Gene3D" id="3.40.50.300">
    <property type="entry name" value="P-loop containing nucleotide triphosphate hydrolases"/>
    <property type="match status" value="2"/>
</dbReference>
<dbReference type="CDD" id="cd18793">
    <property type="entry name" value="SF2_C_SNF"/>
    <property type="match status" value="1"/>
</dbReference>
<dbReference type="InterPro" id="IPR014001">
    <property type="entry name" value="Helicase_ATP-bd"/>
</dbReference>
<dbReference type="SUPFAM" id="SSF52540">
    <property type="entry name" value="P-loop containing nucleoside triphosphate hydrolases"/>
    <property type="match status" value="2"/>
</dbReference>
<dbReference type="InterPro" id="IPR027417">
    <property type="entry name" value="P-loop_NTPase"/>
</dbReference>
<evidence type="ECO:0000256" key="3">
    <source>
        <dbReference type="ARBA" id="ARBA00022806"/>
    </source>
</evidence>
<evidence type="ECO:0000256" key="5">
    <source>
        <dbReference type="SAM" id="MobiDB-lite"/>
    </source>
</evidence>
<dbReference type="Proteomes" id="UP001363151">
    <property type="component" value="Unassembled WGS sequence"/>
</dbReference>
<evidence type="ECO:0000259" key="6">
    <source>
        <dbReference type="PROSITE" id="PS51194"/>
    </source>
</evidence>
<dbReference type="Gene3D" id="3.40.50.10810">
    <property type="entry name" value="Tandem AAA-ATPase domain"/>
    <property type="match status" value="2"/>
</dbReference>